<evidence type="ECO:0000313" key="1">
    <source>
        <dbReference type="EMBL" id="CAL1382210.1"/>
    </source>
</evidence>
<accession>A0AAV2E9M0</accession>
<sequence length="113" mass="12516">MDISTALLLLSLVTAYLLWFTFISRSLCGPRVWPLLGSLPGLIKNCERLHEWISDNLRASRGTCQTCICAVPFLAKKQGLVTPSPIPLPSSAAVPLLHPATPLLRRRLLERRS</sequence>
<evidence type="ECO:0000313" key="2">
    <source>
        <dbReference type="Proteomes" id="UP001497516"/>
    </source>
</evidence>
<proteinExistence type="predicted"/>
<evidence type="ECO:0008006" key="3">
    <source>
        <dbReference type="Google" id="ProtNLM"/>
    </source>
</evidence>
<protein>
    <recommendedName>
        <fullName evidence="3">Cytochrome P450</fullName>
    </recommendedName>
</protein>
<dbReference type="AlphaFoldDB" id="A0AAV2E9M0"/>
<dbReference type="Proteomes" id="UP001497516">
    <property type="component" value="Chromosome 4"/>
</dbReference>
<gene>
    <name evidence="1" type="ORF">LTRI10_LOCUS23547</name>
</gene>
<dbReference type="EMBL" id="OZ034817">
    <property type="protein sequence ID" value="CAL1382210.1"/>
    <property type="molecule type" value="Genomic_DNA"/>
</dbReference>
<keyword evidence="2" id="KW-1185">Reference proteome</keyword>
<name>A0AAV2E9M0_9ROSI</name>
<reference evidence="1 2" key="1">
    <citation type="submission" date="2024-04" db="EMBL/GenBank/DDBJ databases">
        <authorList>
            <person name="Fracassetti M."/>
        </authorList>
    </citation>
    <scope>NUCLEOTIDE SEQUENCE [LARGE SCALE GENOMIC DNA]</scope>
</reference>
<organism evidence="1 2">
    <name type="scientific">Linum trigynum</name>
    <dbReference type="NCBI Taxonomy" id="586398"/>
    <lineage>
        <taxon>Eukaryota</taxon>
        <taxon>Viridiplantae</taxon>
        <taxon>Streptophyta</taxon>
        <taxon>Embryophyta</taxon>
        <taxon>Tracheophyta</taxon>
        <taxon>Spermatophyta</taxon>
        <taxon>Magnoliopsida</taxon>
        <taxon>eudicotyledons</taxon>
        <taxon>Gunneridae</taxon>
        <taxon>Pentapetalae</taxon>
        <taxon>rosids</taxon>
        <taxon>fabids</taxon>
        <taxon>Malpighiales</taxon>
        <taxon>Linaceae</taxon>
        <taxon>Linum</taxon>
    </lineage>
</organism>